<organism evidence="2 3">
    <name type="scientific">Candidatus Manganitrophus noduliformans</name>
    <dbReference type="NCBI Taxonomy" id="2606439"/>
    <lineage>
        <taxon>Bacteria</taxon>
        <taxon>Pseudomonadati</taxon>
        <taxon>Nitrospirota</taxon>
        <taxon>Nitrospiria</taxon>
        <taxon>Candidatus Troglogloeales</taxon>
        <taxon>Candidatus Manganitrophaceae</taxon>
        <taxon>Candidatus Manganitrophus</taxon>
    </lineage>
</organism>
<reference evidence="2 3" key="1">
    <citation type="journal article" date="2020" name="Nature">
        <title>Bacterial chemolithoautotrophy via manganese oxidation.</title>
        <authorList>
            <person name="Yu H."/>
            <person name="Leadbetter J.R."/>
        </authorList>
    </citation>
    <scope>NUCLEOTIDE SEQUENCE [LARGE SCALE GENOMIC DNA]</scope>
    <source>
        <strain evidence="2 3">Mn-1</strain>
    </source>
</reference>
<dbReference type="EMBL" id="VTOW01000003">
    <property type="protein sequence ID" value="NKE72633.1"/>
    <property type="molecule type" value="Genomic_DNA"/>
</dbReference>
<keyword evidence="3" id="KW-1185">Reference proteome</keyword>
<dbReference type="InterPro" id="IPR013766">
    <property type="entry name" value="Thioredoxin_domain"/>
</dbReference>
<evidence type="ECO:0000313" key="3">
    <source>
        <dbReference type="Proteomes" id="UP000534783"/>
    </source>
</evidence>
<evidence type="ECO:0000313" key="2">
    <source>
        <dbReference type="EMBL" id="NKE72633.1"/>
    </source>
</evidence>
<proteinExistence type="predicted"/>
<name>A0A7X6DTA3_9BACT</name>
<dbReference type="InterPro" id="IPR036249">
    <property type="entry name" value="Thioredoxin-like_sf"/>
</dbReference>
<dbReference type="CDD" id="cd02947">
    <property type="entry name" value="TRX_family"/>
    <property type="match status" value="1"/>
</dbReference>
<dbReference type="Pfam" id="PF00085">
    <property type="entry name" value="Thioredoxin"/>
    <property type="match status" value="1"/>
</dbReference>
<comment type="caution">
    <text evidence="2">The sequence shown here is derived from an EMBL/GenBank/DDBJ whole genome shotgun (WGS) entry which is preliminary data.</text>
</comment>
<sequence>MEEERRREMGDSIEIPRVDDENYPSYLAVPAAVVVFGIASCVPCNEFDPILKQAAEKYGGSVKFGKAQMHVPGACREIKKQYSFETFPTSHFYKNGVLVHTADEKLEYDELIRRIDQYLLV</sequence>
<dbReference type="Proteomes" id="UP000534783">
    <property type="component" value="Unassembled WGS sequence"/>
</dbReference>
<protein>
    <submittedName>
        <fullName evidence="2">Thioredoxin family protein</fullName>
    </submittedName>
</protein>
<dbReference type="AlphaFoldDB" id="A0A7X6DTA3"/>
<accession>A0A7X6DTA3</accession>
<evidence type="ECO:0000259" key="1">
    <source>
        <dbReference type="Pfam" id="PF00085"/>
    </source>
</evidence>
<feature type="domain" description="Thioredoxin" evidence="1">
    <location>
        <begin position="18"/>
        <end position="116"/>
    </location>
</feature>
<dbReference type="Gene3D" id="3.40.30.10">
    <property type="entry name" value="Glutaredoxin"/>
    <property type="match status" value="1"/>
</dbReference>
<dbReference type="SUPFAM" id="SSF52833">
    <property type="entry name" value="Thioredoxin-like"/>
    <property type="match status" value="1"/>
</dbReference>
<gene>
    <name evidence="2" type="ORF">MNODULE_17925</name>
</gene>